<keyword evidence="2" id="KW-0677">Repeat</keyword>
<reference evidence="6" key="1">
    <citation type="submission" date="2021-06" db="EMBL/GenBank/DDBJ databases">
        <authorList>
            <person name="Kallberg Y."/>
            <person name="Tangrot J."/>
            <person name="Rosling A."/>
        </authorList>
    </citation>
    <scope>NUCLEOTIDE SEQUENCE</scope>
    <source>
        <strain evidence="6">IA702</strain>
    </source>
</reference>
<dbReference type="InterPro" id="IPR001680">
    <property type="entry name" value="WD40_rpt"/>
</dbReference>
<evidence type="ECO:0000256" key="2">
    <source>
        <dbReference type="ARBA" id="ARBA00022737"/>
    </source>
</evidence>
<dbReference type="InterPro" id="IPR049566">
    <property type="entry name" value="WDR59_RTC1-like_RING_Znf"/>
</dbReference>
<dbReference type="InterPro" id="IPR015943">
    <property type="entry name" value="WD40/YVTN_repeat-like_dom_sf"/>
</dbReference>
<dbReference type="GO" id="GO:1904263">
    <property type="term" value="P:positive regulation of TORC1 signaling"/>
    <property type="evidence" value="ECO:0007669"/>
    <property type="project" value="TreeGrafter"/>
</dbReference>
<dbReference type="PROSITE" id="PS50294">
    <property type="entry name" value="WD_REPEATS_REGION"/>
    <property type="match status" value="2"/>
</dbReference>
<dbReference type="GO" id="GO:0005829">
    <property type="term" value="C:cytosol"/>
    <property type="evidence" value="ECO:0007669"/>
    <property type="project" value="TreeGrafter"/>
</dbReference>
<dbReference type="GO" id="GO:0061700">
    <property type="term" value="C:GATOR2 complex"/>
    <property type="evidence" value="ECO:0007669"/>
    <property type="project" value="TreeGrafter"/>
</dbReference>
<proteinExistence type="predicted"/>
<gene>
    <name evidence="6" type="ORF">POCULU_LOCUS1242</name>
</gene>
<feature type="repeat" description="WD" evidence="3">
    <location>
        <begin position="218"/>
        <end position="250"/>
    </location>
</feature>
<keyword evidence="1 3" id="KW-0853">WD repeat</keyword>
<dbReference type="Gene3D" id="2.130.10.10">
    <property type="entry name" value="YVTN repeat-like/Quinoprotein amine dehydrogenase"/>
    <property type="match status" value="1"/>
</dbReference>
<evidence type="ECO:0000313" key="7">
    <source>
        <dbReference type="Proteomes" id="UP000789572"/>
    </source>
</evidence>
<dbReference type="PROSITE" id="PS50082">
    <property type="entry name" value="WD_REPEATS_2"/>
    <property type="match status" value="2"/>
</dbReference>
<sequence length="740" mass="83267">MAFWAGSNVEPAYSWPEPAAKTELNDAPEENVSPTRMKLNSALNALTASPDYSRVAFAAREGLRILNVNEDDSMEEIVFRVRPLHKFGLNDVKWGNAATRQKVAGAGNTVNTGIVIWDLGGSKPKVERIITEHTQVVNRICFNPTNGHYLLSASHSSTMKLWDLRVHDQACMTFEGRSDAVRDVQFNKLNFNQFAAAFDTGIIQKWDMRRPNMFERRINAHIGAALAVDWHPDGNHIASCGRDKKIKIWSDKLVHSFSTIQGVSRIQWRPDHPDEIASCAMSSDCRIFIWDVRKPYVASCFFEEHEETPTGFLWKDADILWSCSKDKLFIQQNISVAYRTSKLMNKSAVGWNVYGGMAFALVKTATENKPNMAHGGLSRRVSKPHLSGFGERDKFHQKAGMFNSAFDHKAFRYLTDNYELEADNIAAACEKNAKAALDVQKYRTSQTWKMVGLLFGRTTSTRIEENEIRDNTEIPRSSDYFTAKETHEEGKDEVIGEQIQPPSPDATTAQIDTKEDENLNGGVAFDTETDKTIDLSHDDSASDSDDDYQIEKEIIPDVNPPPPPVSKVKMTAVIRAWDHEPVIQSVLDYYAEQADVQMCVALVLVLGDRINVSRERKEPWFCAYIELLQRFQLWTAAATVISLCDIPSIRQMNQESTTIYTNCNSCGKALTSKNGFWSCQRCRKLLSSCSICHTTVKGLYAWCQGCSHGGHLQCLKGWFKDRPECPTGCGHRCGPKVTRT</sequence>
<evidence type="ECO:0000259" key="5">
    <source>
        <dbReference type="Pfam" id="PF17120"/>
    </source>
</evidence>
<dbReference type="InterPro" id="IPR037590">
    <property type="entry name" value="WDR24"/>
</dbReference>
<keyword evidence="7" id="KW-1185">Reference proteome</keyword>
<feature type="compositionally biased region" description="Basic and acidic residues" evidence="4">
    <location>
        <begin position="528"/>
        <end position="540"/>
    </location>
</feature>
<dbReference type="SUPFAM" id="SSF50978">
    <property type="entry name" value="WD40 repeat-like"/>
    <property type="match status" value="1"/>
</dbReference>
<dbReference type="Pfam" id="PF17120">
    <property type="entry name" value="zf-RING_16"/>
    <property type="match status" value="1"/>
</dbReference>
<dbReference type="Proteomes" id="UP000789572">
    <property type="component" value="Unassembled WGS sequence"/>
</dbReference>
<accession>A0A9N8W7R4</accession>
<dbReference type="PANTHER" id="PTHR46200">
    <property type="entry name" value="GATOR COMPLEX PROTEIN WDR24"/>
    <property type="match status" value="1"/>
</dbReference>
<dbReference type="CDD" id="cd16693">
    <property type="entry name" value="mRING-H2-C3H3C2_WDR24"/>
    <property type="match status" value="1"/>
</dbReference>
<dbReference type="GO" id="GO:0005774">
    <property type="term" value="C:vacuolar membrane"/>
    <property type="evidence" value="ECO:0007669"/>
    <property type="project" value="TreeGrafter"/>
</dbReference>
<dbReference type="EMBL" id="CAJVPJ010000088">
    <property type="protein sequence ID" value="CAG8475081.1"/>
    <property type="molecule type" value="Genomic_DNA"/>
</dbReference>
<feature type="domain" description="WDR59/RTC1-like RING zinc finger" evidence="5">
    <location>
        <begin position="685"/>
        <end position="734"/>
    </location>
</feature>
<dbReference type="PANTHER" id="PTHR46200:SF1">
    <property type="entry name" value="GATOR COMPLEX PROTEIN WDR24"/>
    <property type="match status" value="1"/>
</dbReference>
<dbReference type="OrthoDB" id="60955at2759"/>
<dbReference type="SMART" id="SM00320">
    <property type="entry name" value="WD40"/>
    <property type="match status" value="4"/>
</dbReference>
<evidence type="ECO:0000256" key="4">
    <source>
        <dbReference type="SAM" id="MobiDB-lite"/>
    </source>
</evidence>
<evidence type="ECO:0000256" key="3">
    <source>
        <dbReference type="PROSITE-ProRule" id="PRU00221"/>
    </source>
</evidence>
<feature type="region of interest" description="Disordered" evidence="4">
    <location>
        <begin position="486"/>
        <end position="546"/>
    </location>
</feature>
<dbReference type="GO" id="GO:0016239">
    <property type="term" value="P:positive regulation of macroautophagy"/>
    <property type="evidence" value="ECO:0007669"/>
    <property type="project" value="TreeGrafter"/>
</dbReference>
<dbReference type="InterPro" id="IPR036322">
    <property type="entry name" value="WD40_repeat_dom_sf"/>
</dbReference>
<evidence type="ECO:0000256" key="1">
    <source>
        <dbReference type="ARBA" id="ARBA00022574"/>
    </source>
</evidence>
<protein>
    <submittedName>
        <fullName evidence="6">4611_t:CDS:1</fullName>
    </submittedName>
</protein>
<evidence type="ECO:0000313" key="6">
    <source>
        <dbReference type="EMBL" id="CAG8475081.1"/>
    </source>
</evidence>
<name>A0A9N8W7R4_9GLOM</name>
<feature type="repeat" description="WD" evidence="3">
    <location>
        <begin position="130"/>
        <end position="165"/>
    </location>
</feature>
<dbReference type="Pfam" id="PF00400">
    <property type="entry name" value="WD40"/>
    <property type="match status" value="2"/>
</dbReference>
<comment type="caution">
    <text evidence="6">The sequence shown here is derived from an EMBL/GenBank/DDBJ whole genome shotgun (WGS) entry which is preliminary data.</text>
</comment>
<organism evidence="6 7">
    <name type="scientific">Paraglomus occultum</name>
    <dbReference type="NCBI Taxonomy" id="144539"/>
    <lineage>
        <taxon>Eukaryota</taxon>
        <taxon>Fungi</taxon>
        <taxon>Fungi incertae sedis</taxon>
        <taxon>Mucoromycota</taxon>
        <taxon>Glomeromycotina</taxon>
        <taxon>Glomeromycetes</taxon>
        <taxon>Paraglomerales</taxon>
        <taxon>Paraglomeraceae</taxon>
        <taxon>Paraglomus</taxon>
    </lineage>
</organism>
<dbReference type="AlphaFoldDB" id="A0A9N8W7R4"/>